<accession>A0A6M0RGD5</accession>
<dbReference type="Proteomes" id="UP000481033">
    <property type="component" value="Unassembled WGS sequence"/>
</dbReference>
<evidence type="ECO:0000313" key="2">
    <source>
        <dbReference type="Proteomes" id="UP000481033"/>
    </source>
</evidence>
<keyword evidence="2" id="KW-1185">Reference proteome</keyword>
<comment type="caution">
    <text evidence="1">The sequence shown here is derived from an EMBL/GenBank/DDBJ whole genome shotgun (WGS) entry which is preliminary data.</text>
</comment>
<gene>
    <name evidence="1" type="ORF">DXZ20_05810</name>
</gene>
<organism evidence="1 2">
    <name type="scientific">Adonisia turfae CCMR0081</name>
    <dbReference type="NCBI Taxonomy" id="2292702"/>
    <lineage>
        <taxon>Bacteria</taxon>
        <taxon>Bacillati</taxon>
        <taxon>Cyanobacteriota</taxon>
        <taxon>Adonisia</taxon>
        <taxon>Adonisia turfae</taxon>
    </lineage>
</organism>
<reference evidence="1 2" key="1">
    <citation type="journal article" date="2020" name="Microb. Ecol.">
        <title>Ecogenomics of the Marine Benthic Filamentous Cyanobacterium Adonisia.</title>
        <authorList>
            <person name="Walter J.M."/>
            <person name="Coutinho F.H."/>
            <person name="Leomil L."/>
            <person name="Hargreaves P.I."/>
            <person name="Campeao M.E."/>
            <person name="Vieira V.V."/>
            <person name="Silva B.S."/>
            <person name="Fistarol G.O."/>
            <person name="Salomon P.S."/>
            <person name="Sawabe T."/>
            <person name="Mino S."/>
            <person name="Hosokawa M."/>
            <person name="Miyashita H."/>
            <person name="Maruyama F."/>
            <person name="van Verk M.C."/>
            <person name="Dutilh B.E."/>
            <person name="Thompson C.C."/>
            <person name="Thompson F.L."/>
        </authorList>
    </citation>
    <scope>NUCLEOTIDE SEQUENCE [LARGE SCALE GENOMIC DNA]</scope>
    <source>
        <strain evidence="1 2">CCMR0081</strain>
    </source>
</reference>
<dbReference type="EMBL" id="QXHD01000004">
    <property type="protein sequence ID" value="NEZ55199.1"/>
    <property type="molecule type" value="Genomic_DNA"/>
</dbReference>
<proteinExistence type="predicted"/>
<dbReference type="AlphaFoldDB" id="A0A6M0RGD5"/>
<sequence>MADLDPSRLTATIHAESALANLVHICEWKLMSYGKPVNSSLLYLNFDSKIEQKYQQYFGKQYDGFCM</sequence>
<name>A0A6M0RGD5_9CYAN</name>
<evidence type="ECO:0000313" key="1">
    <source>
        <dbReference type="EMBL" id="NEZ55199.1"/>
    </source>
</evidence>
<protein>
    <submittedName>
        <fullName evidence="1">Uncharacterized protein</fullName>
    </submittedName>
</protein>